<reference evidence="2" key="2">
    <citation type="submission" date="2021-01" db="EMBL/GenBank/DDBJ databases">
        <authorList>
            <person name="Schikora-Tamarit M.A."/>
        </authorList>
    </citation>
    <scope>NUCLEOTIDE SEQUENCE</scope>
    <source>
        <strain evidence="2">CBS6075</strain>
    </source>
</reference>
<dbReference type="GeneID" id="70233789"/>
<protein>
    <submittedName>
        <fullName evidence="2">Uncharacterized protein</fullName>
    </submittedName>
</protein>
<feature type="region of interest" description="Disordered" evidence="1">
    <location>
        <begin position="1"/>
        <end position="25"/>
    </location>
</feature>
<evidence type="ECO:0000313" key="2">
    <source>
        <dbReference type="EMBL" id="KAH3668068.1"/>
    </source>
</evidence>
<evidence type="ECO:0000313" key="3">
    <source>
        <dbReference type="Proteomes" id="UP000769157"/>
    </source>
</evidence>
<accession>A0A9P8P9I1</accession>
<sequence>MTPLMTLESSREPPSLPSTRINSKSTSLRSRSATFKTVSTAIRANWSWHLDTIFEPNDVLAALNSSLLTLVLLSKFSVSIATSSAILSSCSMAILQALSKPCAILIGWIPFSMSSSAWSNRAPVSTTTPVVPSPISSSCDLESSTNSLAISLFSSICDMMVAPSLVMLISPSGEMRILSSPRGPRDVFRIEATCLAAKICDLTASVPCVLFLDPWSLTIINGRPISSCATMALDMSGNSIDWGI</sequence>
<organism evidence="2 3">
    <name type="scientific">Ogataea philodendri</name>
    <dbReference type="NCBI Taxonomy" id="1378263"/>
    <lineage>
        <taxon>Eukaryota</taxon>
        <taxon>Fungi</taxon>
        <taxon>Dikarya</taxon>
        <taxon>Ascomycota</taxon>
        <taxon>Saccharomycotina</taxon>
        <taxon>Pichiomycetes</taxon>
        <taxon>Pichiales</taxon>
        <taxon>Pichiaceae</taxon>
        <taxon>Ogataea</taxon>
    </lineage>
</organism>
<dbReference type="EMBL" id="JAEUBE010000158">
    <property type="protein sequence ID" value="KAH3668068.1"/>
    <property type="molecule type" value="Genomic_DNA"/>
</dbReference>
<dbReference type="AlphaFoldDB" id="A0A9P8P9I1"/>
<dbReference type="Proteomes" id="UP000769157">
    <property type="component" value="Unassembled WGS sequence"/>
</dbReference>
<comment type="caution">
    <text evidence="2">The sequence shown here is derived from an EMBL/GenBank/DDBJ whole genome shotgun (WGS) entry which is preliminary data.</text>
</comment>
<gene>
    <name evidence="2" type="ORF">OGAPHI_001822</name>
</gene>
<evidence type="ECO:0000256" key="1">
    <source>
        <dbReference type="SAM" id="MobiDB-lite"/>
    </source>
</evidence>
<dbReference type="OrthoDB" id="10466061at2759"/>
<dbReference type="RefSeq" id="XP_046062482.1">
    <property type="nucleotide sequence ID" value="XM_046202625.1"/>
</dbReference>
<reference evidence="2" key="1">
    <citation type="journal article" date="2021" name="Open Biol.">
        <title>Shared evolutionary footprints suggest mitochondrial oxidative damage underlies multiple complex I losses in fungi.</title>
        <authorList>
            <person name="Schikora-Tamarit M.A."/>
            <person name="Marcet-Houben M."/>
            <person name="Nosek J."/>
            <person name="Gabaldon T."/>
        </authorList>
    </citation>
    <scope>NUCLEOTIDE SEQUENCE</scope>
    <source>
        <strain evidence="2">CBS6075</strain>
    </source>
</reference>
<keyword evidence="3" id="KW-1185">Reference proteome</keyword>
<name>A0A9P8P9I1_9ASCO</name>
<proteinExistence type="predicted"/>